<dbReference type="Proteomes" id="UP001378592">
    <property type="component" value="Unassembled WGS sequence"/>
</dbReference>
<keyword evidence="7 17" id="KW-1133">Transmembrane helix</keyword>
<feature type="transmembrane region" description="Helical" evidence="17">
    <location>
        <begin position="133"/>
        <end position="156"/>
    </location>
</feature>
<feature type="region of interest" description="Disordered" evidence="16">
    <location>
        <begin position="1"/>
        <end position="44"/>
    </location>
</feature>
<organism evidence="18 19">
    <name type="scientific">Gryllus longicercus</name>
    <dbReference type="NCBI Taxonomy" id="2509291"/>
    <lineage>
        <taxon>Eukaryota</taxon>
        <taxon>Metazoa</taxon>
        <taxon>Ecdysozoa</taxon>
        <taxon>Arthropoda</taxon>
        <taxon>Hexapoda</taxon>
        <taxon>Insecta</taxon>
        <taxon>Pterygota</taxon>
        <taxon>Neoptera</taxon>
        <taxon>Polyneoptera</taxon>
        <taxon>Orthoptera</taxon>
        <taxon>Ensifera</taxon>
        <taxon>Gryllidea</taxon>
        <taxon>Grylloidea</taxon>
        <taxon>Gryllidae</taxon>
        <taxon>Gryllinae</taxon>
        <taxon>Gryllus</taxon>
    </lineage>
</organism>
<dbReference type="GO" id="GO:0005886">
    <property type="term" value="C:plasma membrane"/>
    <property type="evidence" value="ECO:0007669"/>
    <property type="project" value="TreeGrafter"/>
</dbReference>
<keyword evidence="19" id="KW-1185">Reference proteome</keyword>
<feature type="transmembrane region" description="Helical" evidence="17">
    <location>
        <begin position="520"/>
        <end position="542"/>
    </location>
</feature>
<evidence type="ECO:0000256" key="5">
    <source>
        <dbReference type="ARBA" id="ARBA00022847"/>
    </source>
</evidence>
<name>A0AAN9ZBL8_9ORTH</name>
<keyword evidence="4 15" id="KW-0812">Transmembrane</keyword>
<feature type="binding site" evidence="14">
    <location>
        <position position="388"/>
    </location>
    <ligand>
        <name>Na(+)</name>
        <dbReference type="ChEBI" id="CHEBI:29101"/>
        <label>1</label>
    </ligand>
</feature>
<dbReference type="CDD" id="cd10324">
    <property type="entry name" value="SLC6sbd"/>
    <property type="match status" value="1"/>
</dbReference>
<dbReference type="PROSITE" id="PS00610">
    <property type="entry name" value="NA_NEUROTRAN_SYMP_1"/>
    <property type="match status" value="1"/>
</dbReference>
<keyword evidence="8 14" id="KW-0915">Sodium</keyword>
<evidence type="ECO:0000256" key="7">
    <source>
        <dbReference type="ARBA" id="ARBA00022989"/>
    </source>
</evidence>
<evidence type="ECO:0000256" key="14">
    <source>
        <dbReference type="PIRSR" id="PIRSR600175-1"/>
    </source>
</evidence>
<keyword evidence="3 15" id="KW-0813">Transport</keyword>
<comment type="caution">
    <text evidence="18">The sequence shown here is derived from an EMBL/GenBank/DDBJ whole genome shotgun (WGS) entry which is preliminary data.</text>
</comment>
<keyword evidence="11" id="KW-0325">Glycoprotein</keyword>
<feature type="transmembrane region" description="Helical" evidence="17">
    <location>
        <begin position="372"/>
        <end position="398"/>
    </location>
</feature>
<feature type="binding site" evidence="14">
    <location>
        <position position="384"/>
    </location>
    <ligand>
        <name>Na(+)</name>
        <dbReference type="ChEBI" id="CHEBI:29101"/>
        <label>1</label>
    </ligand>
</feature>
<proteinExistence type="inferred from homology"/>
<evidence type="ECO:0000256" key="12">
    <source>
        <dbReference type="ARBA" id="ARBA00023201"/>
    </source>
</evidence>
<reference evidence="18 19" key="1">
    <citation type="submission" date="2024-03" db="EMBL/GenBank/DDBJ databases">
        <title>The genome assembly and annotation of the cricket Gryllus longicercus Weissman &amp; Gray.</title>
        <authorList>
            <person name="Szrajer S."/>
            <person name="Gray D."/>
            <person name="Ylla G."/>
        </authorList>
    </citation>
    <scope>NUCLEOTIDE SEQUENCE [LARGE SCALE GENOMIC DNA]</scope>
    <source>
        <strain evidence="18">DAG 2021-001</strain>
        <tissue evidence="18">Whole body minus gut</tissue>
    </source>
</reference>
<feature type="transmembrane region" description="Helical" evidence="17">
    <location>
        <begin position="486"/>
        <end position="505"/>
    </location>
</feature>
<feature type="transmembrane region" description="Helical" evidence="17">
    <location>
        <begin position="200"/>
        <end position="220"/>
    </location>
</feature>
<feature type="transmembrane region" description="Helical" evidence="17">
    <location>
        <begin position="410"/>
        <end position="428"/>
    </location>
</feature>
<evidence type="ECO:0000256" key="10">
    <source>
        <dbReference type="ARBA" id="ARBA00023136"/>
    </source>
</evidence>
<evidence type="ECO:0000313" key="19">
    <source>
        <dbReference type="Proteomes" id="UP001378592"/>
    </source>
</evidence>
<comment type="similarity">
    <text evidence="2 15">Belongs to the sodium:neurotransmitter symporter (SNF) (TC 2.A.22) family.</text>
</comment>
<feature type="transmembrane region" description="Helical" evidence="17">
    <location>
        <begin position="85"/>
        <end position="103"/>
    </location>
</feature>
<feature type="binding site" evidence="14">
    <location>
        <position position="69"/>
    </location>
    <ligand>
        <name>Na(+)</name>
        <dbReference type="ChEBI" id="CHEBI:29101"/>
        <label>1</label>
    </ligand>
</feature>
<sequence length="627" mass="68782">MSDAGSFEGADNPAFQADEPAAGHPPAKKDDGGGDAGADAGEEGADRQQWGSSLEFLMSCIAMSVGLGNVWRFPFTAYENGGGAFLIPYIIVLIVIGRPLYYLEMGIGQFANRSCIKIWNMAPALRGVGYGQIAATACVMTYYSSLMAITVLYFIYSFQKNLPWANCGDDQDLTGTSCGEIFFTGTVLKELPLDEGLGTVNWRLALCLLASWLLILGVVVRGVRSSGKAAYFLALFPYVVMLVLLVRGCTLPGADKGMLYFVEPKWGELLKPQVWHAAVTQAFFSLNVGFGSLINYASFNNFRHNIYRDAMIVTTMDTFTSLLAGCTIFAILGNLAHEMGVDEIDSVVKAGAGLAFISYPDAIAKFDAVPQLFAVLFFLMLLSLGLGSAVALVSVVVTIITDNFPQLKQFVVMIVVCVVSFGISIVYVTQGGQSILNLIDNFGATYPVLALMCVEMGAIAWLYGLDNICNDLAFMLKRKAGSYWRITWGLVTPIFLIAVLIYAAVEDEPLEYGQETYPDHYYVVGWTIMALIVALVPIFICIEVGDRWLNKKMPFIKALRTAFQPNDEWGPSNTRVREQWRSFKNELAQQSRNEGCTRAVWRKLCGCGSLDIDFEKDDDKDVKAPNP</sequence>
<comment type="subcellular location">
    <subcellularLocation>
        <location evidence="1">Membrane</location>
        <topology evidence="1">Multi-pass membrane protein</topology>
    </subcellularLocation>
</comment>
<gene>
    <name evidence="18" type="ORF">R5R35_000904</name>
</gene>
<keyword evidence="6" id="KW-0029">Amino-acid transport</keyword>
<dbReference type="InterPro" id="IPR037272">
    <property type="entry name" value="SNS_sf"/>
</dbReference>
<keyword evidence="5 15" id="KW-0769">Symport</keyword>
<keyword evidence="10 17" id="KW-0472">Membrane</keyword>
<evidence type="ECO:0000256" key="16">
    <source>
        <dbReference type="SAM" id="MobiDB-lite"/>
    </source>
</evidence>
<feature type="binding site" evidence="14">
    <location>
        <position position="285"/>
    </location>
    <ligand>
        <name>Na(+)</name>
        <dbReference type="ChEBI" id="CHEBI:29101"/>
        <label>1</label>
    </ligand>
</feature>
<dbReference type="PANTHER" id="PTHR11616">
    <property type="entry name" value="SODIUM/CHLORIDE DEPENDENT TRANSPORTER"/>
    <property type="match status" value="1"/>
</dbReference>
<dbReference type="InterPro" id="IPR000175">
    <property type="entry name" value="Na/ntran_symport"/>
</dbReference>
<evidence type="ECO:0000256" key="6">
    <source>
        <dbReference type="ARBA" id="ARBA00022970"/>
    </source>
</evidence>
<dbReference type="GO" id="GO:0089718">
    <property type="term" value="P:amino acid import across plasma membrane"/>
    <property type="evidence" value="ECO:0007669"/>
    <property type="project" value="TreeGrafter"/>
</dbReference>
<keyword evidence="12" id="KW-0739">Sodium transport</keyword>
<dbReference type="PROSITE" id="PS50267">
    <property type="entry name" value="NA_NEUROTRAN_SYMP_3"/>
    <property type="match status" value="1"/>
</dbReference>
<keyword evidence="9" id="KW-0406">Ion transport</keyword>
<evidence type="ECO:0000256" key="11">
    <source>
        <dbReference type="ARBA" id="ARBA00023180"/>
    </source>
</evidence>
<comment type="function">
    <text evidence="13">Unusual broad substrate spectrum amino acid:sodium cotransporter that promotes absorption of the D isomers of essential amino acids. Neutral amino acids are the preferred substrates, especially methionine and phenylalanine.</text>
</comment>
<dbReference type="EMBL" id="JAZDUA010000077">
    <property type="protein sequence ID" value="KAK7869294.1"/>
    <property type="molecule type" value="Genomic_DNA"/>
</dbReference>
<dbReference type="GO" id="GO:0015179">
    <property type="term" value="F:L-amino acid transmembrane transporter activity"/>
    <property type="evidence" value="ECO:0007669"/>
    <property type="project" value="TreeGrafter"/>
</dbReference>
<evidence type="ECO:0000256" key="8">
    <source>
        <dbReference type="ARBA" id="ARBA00023053"/>
    </source>
</evidence>
<accession>A0AAN9ZBL8</accession>
<evidence type="ECO:0000256" key="2">
    <source>
        <dbReference type="ARBA" id="ARBA00006459"/>
    </source>
</evidence>
<evidence type="ECO:0000256" key="4">
    <source>
        <dbReference type="ARBA" id="ARBA00022692"/>
    </source>
</evidence>
<dbReference type="PRINTS" id="PR00176">
    <property type="entry name" value="NANEUSMPORT"/>
</dbReference>
<dbReference type="Pfam" id="PF00209">
    <property type="entry name" value="SNF"/>
    <property type="match status" value="1"/>
</dbReference>
<feature type="transmembrane region" description="Helical" evidence="17">
    <location>
        <begin position="232"/>
        <end position="254"/>
    </location>
</feature>
<evidence type="ECO:0000256" key="13">
    <source>
        <dbReference type="ARBA" id="ARBA00037785"/>
    </source>
</evidence>
<feature type="binding site" evidence="14">
    <location>
        <position position="65"/>
    </location>
    <ligand>
        <name>Na(+)</name>
        <dbReference type="ChEBI" id="CHEBI:29101"/>
        <label>1</label>
    </ligand>
</feature>
<dbReference type="PANTHER" id="PTHR11616:SF321">
    <property type="entry name" value="SODIUM-DEPENDENT NUTRIENT AMINO ACID TRANSPORTER 1-RELATED"/>
    <property type="match status" value="1"/>
</dbReference>
<evidence type="ECO:0000256" key="9">
    <source>
        <dbReference type="ARBA" id="ARBA00023065"/>
    </source>
</evidence>
<feature type="transmembrane region" description="Helical" evidence="17">
    <location>
        <begin position="310"/>
        <end position="332"/>
    </location>
</feature>
<evidence type="ECO:0000256" key="15">
    <source>
        <dbReference type="RuleBase" id="RU003732"/>
    </source>
</evidence>
<dbReference type="AlphaFoldDB" id="A0AAN9ZBL8"/>
<feature type="transmembrane region" description="Helical" evidence="17">
    <location>
        <begin position="448"/>
        <end position="465"/>
    </location>
</feature>
<dbReference type="NCBIfam" id="NF037979">
    <property type="entry name" value="Na_transp"/>
    <property type="match status" value="1"/>
</dbReference>
<protein>
    <recommendedName>
        <fullName evidence="15">Transporter</fullName>
    </recommendedName>
</protein>
<evidence type="ECO:0000256" key="1">
    <source>
        <dbReference type="ARBA" id="ARBA00004141"/>
    </source>
</evidence>
<dbReference type="GO" id="GO:0046872">
    <property type="term" value="F:metal ion binding"/>
    <property type="evidence" value="ECO:0007669"/>
    <property type="project" value="UniProtKB-KW"/>
</dbReference>
<evidence type="ECO:0000256" key="17">
    <source>
        <dbReference type="SAM" id="Phobius"/>
    </source>
</evidence>
<feature type="transmembrane region" description="Helical" evidence="17">
    <location>
        <begin position="274"/>
        <end position="298"/>
    </location>
</feature>
<dbReference type="SUPFAM" id="SSF161070">
    <property type="entry name" value="SNF-like"/>
    <property type="match status" value="1"/>
</dbReference>
<evidence type="ECO:0000313" key="18">
    <source>
        <dbReference type="EMBL" id="KAK7869294.1"/>
    </source>
</evidence>
<keyword evidence="14" id="KW-0479">Metal-binding</keyword>
<evidence type="ECO:0000256" key="3">
    <source>
        <dbReference type="ARBA" id="ARBA00022448"/>
    </source>
</evidence>
<dbReference type="GO" id="GO:0005283">
    <property type="term" value="F:amino acid:sodium symporter activity"/>
    <property type="evidence" value="ECO:0007669"/>
    <property type="project" value="TreeGrafter"/>
</dbReference>